<feature type="compositionally biased region" description="Basic and acidic residues" evidence="1">
    <location>
        <begin position="63"/>
        <end position="80"/>
    </location>
</feature>
<accession>A0A392PMC3</accession>
<comment type="caution">
    <text evidence="2">The sequence shown here is derived from an EMBL/GenBank/DDBJ whole genome shotgun (WGS) entry which is preliminary data.</text>
</comment>
<keyword evidence="3" id="KW-1185">Reference proteome</keyword>
<feature type="compositionally biased region" description="Polar residues" evidence="1">
    <location>
        <begin position="81"/>
        <end position="95"/>
    </location>
</feature>
<dbReference type="AlphaFoldDB" id="A0A392PMC3"/>
<reference evidence="2 3" key="1">
    <citation type="journal article" date="2018" name="Front. Plant Sci.">
        <title>Red Clover (Trifolium pratense) and Zigzag Clover (T. medium) - A Picture of Genomic Similarities and Differences.</title>
        <authorList>
            <person name="Dluhosova J."/>
            <person name="Istvanek J."/>
            <person name="Nedelnik J."/>
            <person name="Repkova J."/>
        </authorList>
    </citation>
    <scope>NUCLEOTIDE SEQUENCE [LARGE SCALE GENOMIC DNA]</scope>
    <source>
        <strain evidence="3">cv. 10/8</strain>
        <tissue evidence="2">Leaf</tissue>
    </source>
</reference>
<feature type="region of interest" description="Disordered" evidence="1">
    <location>
        <begin position="1"/>
        <end position="29"/>
    </location>
</feature>
<evidence type="ECO:0000313" key="2">
    <source>
        <dbReference type="EMBL" id="MCI13243.1"/>
    </source>
</evidence>
<proteinExistence type="predicted"/>
<evidence type="ECO:0000313" key="3">
    <source>
        <dbReference type="Proteomes" id="UP000265520"/>
    </source>
</evidence>
<feature type="compositionally biased region" description="Basic and acidic residues" evidence="1">
    <location>
        <begin position="1"/>
        <end position="11"/>
    </location>
</feature>
<feature type="region of interest" description="Disordered" evidence="1">
    <location>
        <begin position="63"/>
        <end position="95"/>
    </location>
</feature>
<dbReference type="EMBL" id="LXQA010087444">
    <property type="protein sequence ID" value="MCI13243.1"/>
    <property type="molecule type" value="Genomic_DNA"/>
</dbReference>
<protein>
    <submittedName>
        <fullName evidence="2">Uncharacterized protein</fullName>
    </submittedName>
</protein>
<organism evidence="2 3">
    <name type="scientific">Trifolium medium</name>
    <dbReference type="NCBI Taxonomy" id="97028"/>
    <lineage>
        <taxon>Eukaryota</taxon>
        <taxon>Viridiplantae</taxon>
        <taxon>Streptophyta</taxon>
        <taxon>Embryophyta</taxon>
        <taxon>Tracheophyta</taxon>
        <taxon>Spermatophyta</taxon>
        <taxon>Magnoliopsida</taxon>
        <taxon>eudicotyledons</taxon>
        <taxon>Gunneridae</taxon>
        <taxon>Pentapetalae</taxon>
        <taxon>rosids</taxon>
        <taxon>fabids</taxon>
        <taxon>Fabales</taxon>
        <taxon>Fabaceae</taxon>
        <taxon>Papilionoideae</taxon>
        <taxon>50 kb inversion clade</taxon>
        <taxon>NPAAA clade</taxon>
        <taxon>Hologalegina</taxon>
        <taxon>IRL clade</taxon>
        <taxon>Trifolieae</taxon>
        <taxon>Trifolium</taxon>
    </lineage>
</organism>
<name>A0A392PMC3_9FABA</name>
<dbReference type="Proteomes" id="UP000265520">
    <property type="component" value="Unassembled WGS sequence"/>
</dbReference>
<sequence>MKRNSSIEKKSSSSKHLGSNSQILKEMRKPGCLPMHLERKMFLNTSTKPLLLRLTVTKPGNAHHLDVKSAKSLQRREQKGNKTLNRTPLSSRILT</sequence>
<evidence type="ECO:0000256" key="1">
    <source>
        <dbReference type="SAM" id="MobiDB-lite"/>
    </source>
</evidence>